<dbReference type="Pfam" id="PF13687">
    <property type="entry name" value="DUF4153"/>
    <property type="match status" value="1"/>
</dbReference>
<organism evidence="3 4">
    <name type="scientific">Bifidobacterium lemurum</name>
    <dbReference type="NCBI Taxonomy" id="1603886"/>
    <lineage>
        <taxon>Bacteria</taxon>
        <taxon>Bacillati</taxon>
        <taxon>Actinomycetota</taxon>
        <taxon>Actinomycetes</taxon>
        <taxon>Bifidobacteriales</taxon>
        <taxon>Bifidobacteriaceae</taxon>
        <taxon>Bifidobacterium</taxon>
    </lineage>
</organism>
<feature type="transmembrane region" description="Helical" evidence="2">
    <location>
        <begin position="476"/>
        <end position="496"/>
    </location>
</feature>
<protein>
    <submittedName>
        <fullName evidence="3">Uncharacterized protein</fullName>
    </submittedName>
</protein>
<gene>
    <name evidence="3" type="ORF">BLEM_0090</name>
</gene>
<feature type="compositionally biased region" description="Low complexity" evidence="1">
    <location>
        <begin position="9"/>
        <end position="20"/>
    </location>
</feature>
<dbReference type="STRING" id="1603886.GCA_001895165_01189"/>
<evidence type="ECO:0000313" key="3">
    <source>
        <dbReference type="EMBL" id="OZG63387.1"/>
    </source>
</evidence>
<feature type="transmembrane region" description="Helical" evidence="2">
    <location>
        <begin position="341"/>
        <end position="367"/>
    </location>
</feature>
<keyword evidence="2" id="KW-0472">Membrane</keyword>
<keyword evidence="2" id="KW-0812">Transmembrane</keyword>
<feature type="transmembrane region" description="Helical" evidence="2">
    <location>
        <begin position="175"/>
        <end position="196"/>
    </location>
</feature>
<feature type="transmembrane region" description="Helical" evidence="2">
    <location>
        <begin position="299"/>
        <end position="320"/>
    </location>
</feature>
<evidence type="ECO:0000313" key="4">
    <source>
        <dbReference type="Proteomes" id="UP000216352"/>
    </source>
</evidence>
<feature type="compositionally biased region" description="Polar residues" evidence="1">
    <location>
        <begin position="21"/>
        <end position="32"/>
    </location>
</feature>
<proteinExistence type="predicted"/>
<dbReference type="EMBL" id="MWWX01000001">
    <property type="protein sequence ID" value="OZG63387.1"/>
    <property type="molecule type" value="Genomic_DNA"/>
</dbReference>
<accession>A0A261FW35</accession>
<sequence>MSDNHPCDATNATGATNTTNPSSQVATPNQTAAPYPVETLSDANQPQPPTASAPYADHPKASSATPHTAAAKSREETARSIPPKRRYALLAAALAIPLLFNRLFVSGSISDETALFQSWGCWCALIALIGAALFAARARRTALWWITGTAILAMSIWLMTATTQTASFHIPLANLSYAITTALVMLPATLMVFLQLSSGKFNVHRPSELIVDWLRGWTLSWFTHWPILARTCSDATAFVTDAKDANGRTSLRRFWGRVGVALLTCVPILIVVVPLLMEADEVFSYVLSHIVSNIDLSDLTMHAMVILVPAPFLFSLLASVDTRDHEPTLPSLEKARHSRPFDPLISGVVLGVVLAFYLLFCAIQFTFLFVGHGLPDGYTYAEYARTGFFQLIFVASANLIGFGFILTYAPRRIPLLVMQIGLIAATGVMLVSAAMRLALYIQAYGLTWLRYLSMTFIVVLAIMLVLALVRLFVERLPLITIGFVLVLAWWLIIGFANPDNVIAAWNINFTPPTSI</sequence>
<feature type="transmembrane region" description="Helical" evidence="2">
    <location>
        <begin position="258"/>
        <end position="279"/>
    </location>
</feature>
<name>A0A261FW35_9BIFI</name>
<feature type="region of interest" description="Disordered" evidence="1">
    <location>
        <begin position="1"/>
        <end position="79"/>
    </location>
</feature>
<feature type="transmembrane region" description="Helical" evidence="2">
    <location>
        <begin position="387"/>
        <end position="408"/>
    </location>
</feature>
<dbReference type="Proteomes" id="UP000216352">
    <property type="component" value="Unassembled WGS sequence"/>
</dbReference>
<dbReference type="InterPro" id="IPR025291">
    <property type="entry name" value="DUF4153"/>
</dbReference>
<comment type="caution">
    <text evidence="3">The sequence shown here is derived from an EMBL/GenBank/DDBJ whole genome shotgun (WGS) entry which is preliminary data.</text>
</comment>
<feature type="transmembrane region" description="Helical" evidence="2">
    <location>
        <begin position="143"/>
        <end position="163"/>
    </location>
</feature>
<feature type="transmembrane region" description="Helical" evidence="2">
    <location>
        <begin position="420"/>
        <end position="442"/>
    </location>
</feature>
<feature type="transmembrane region" description="Helical" evidence="2">
    <location>
        <begin position="448"/>
        <end position="469"/>
    </location>
</feature>
<keyword evidence="2" id="KW-1133">Transmembrane helix</keyword>
<keyword evidence="4" id="KW-1185">Reference proteome</keyword>
<dbReference type="AlphaFoldDB" id="A0A261FW35"/>
<evidence type="ECO:0000256" key="1">
    <source>
        <dbReference type="SAM" id="MobiDB-lite"/>
    </source>
</evidence>
<feature type="transmembrane region" description="Helical" evidence="2">
    <location>
        <begin position="116"/>
        <end position="136"/>
    </location>
</feature>
<feature type="transmembrane region" description="Helical" evidence="2">
    <location>
        <begin position="87"/>
        <end position="104"/>
    </location>
</feature>
<evidence type="ECO:0000256" key="2">
    <source>
        <dbReference type="SAM" id="Phobius"/>
    </source>
</evidence>
<reference evidence="3 4" key="1">
    <citation type="journal article" date="2017" name="BMC Genomics">
        <title>Comparative genomic and phylogenomic analyses of the Bifidobacteriaceae family.</title>
        <authorList>
            <person name="Lugli G.A."/>
            <person name="Milani C."/>
            <person name="Turroni F."/>
            <person name="Duranti S."/>
            <person name="Mancabelli L."/>
            <person name="Mangifesta M."/>
            <person name="Ferrario C."/>
            <person name="Modesto M."/>
            <person name="Mattarelli P."/>
            <person name="Jiri K."/>
            <person name="van Sinderen D."/>
            <person name="Ventura M."/>
        </authorList>
    </citation>
    <scope>NUCLEOTIDE SEQUENCE [LARGE SCALE GENOMIC DNA]</scope>
    <source>
        <strain evidence="3 4">DSM 28807</strain>
    </source>
</reference>